<keyword evidence="4" id="KW-1185">Reference proteome</keyword>
<evidence type="ECO:0000259" key="2">
    <source>
        <dbReference type="Pfam" id="PF17728"/>
    </source>
</evidence>
<dbReference type="InterPro" id="IPR041963">
    <property type="entry name" value="BsuBI/PstI_C_sf"/>
</dbReference>
<protein>
    <submittedName>
        <fullName evidence="3">Type II restriction enzyme</fullName>
    </submittedName>
</protein>
<dbReference type="Gene3D" id="3.40.1350.80">
    <property type="match status" value="1"/>
</dbReference>
<dbReference type="InterPro" id="IPR041454">
    <property type="entry name" value="BsuBI/PstI_N"/>
</dbReference>
<dbReference type="Pfam" id="PF17728">
    <property type="entry name" value="BsuBI_PstI_RE_N"/>
    <property type="match status" value="1"/>
</dbReference>
<dbReference type="Pfam" id="PF06616">
    <property type="entry name" value="BsuBI_PstI_RE"/>
    <property type="match status" value="1"/>
</dbReference>
<feature type="domain" description="BsuBI/PstI restriction endonuclease HTH" evidence="2">
    <location>
        <begin position="18"/>
        <end position="161"/>
    </location>
</feature>
<evidence type="ECO:0000313" key="3">
    <source>
        <dbReference type="EMBL" id="SDR00858.1"/>
    </source>
</evidence>
<dbReference type="RefSeq" id="WP_074634024.1">
    <property type="nucleotide sequence ID" value="NZ_FNKY01000001.1"/>
</dbReference>
<reference evidence="3 4" key="1">
    <citation type="submission" date="2016-10" db="EMBL/GenBank/DDBJ databases">
        <authorList>
            <person name="Varghese N."/>
            <person name="Submissions S."/>
        </authorList>
    </citation>
    <scope>NUCLEOTIDE SEQUENCE [LARGE SCALE GENOMIC DNA]</scope>
    <source>
        <strain evidence="3 4">Nl1</strain>
    </source>
</reference>
<dbReference type="Gene3D" id="1.10.10.1820">
    <property type="entry name" value="BsuBI/PstI restriction endonuclease-like"/>
    <property type="match status" value="1"/>
</dbReference>
<dbReference type="EMBL" id="FNKY01000001">
    <property type="protein sequence ID" value="SDR00858.1"/>
    <property type="molecule type" value="Genomic_DNA"/>
</dbReference>
<accession>A0ABY0TLC3</accession>
<evidence type="ECO:0000313" key="4">
    <source>
        <dbReference type="Proteomes" id="UP000183471"/>
    </source>
</evidence>
<organism evidence="3 4">
    <name type="scientific">Nitrosospira multiformis</name>
    <dbReference type="NCBI Taxonomy" id="1231"/>
    <lineage>
        <taxon>Bacteria</taxon>
        <taxon>Pseudomonadati</taxon>
        <taxon>Pseudomonadota</taxon>
        <taxon>Betaproteobacteria</taxon>
        <taxon>Nitrosomonadales</taxon>
        <taxon>Nitrosomonadaceae</taxon>
        <taxon>Nitrosospira</taxon>
    </lineage>
</organism>
<name>A0ABY0TLC3_9PROT</name>
<feature type="domain" description="BsuBI/PstI restriction endonuclease" evidence="1">
    <location>
        <begin position="173"/>
        <end position="325"/>
    </location>
</feature>
<comment type="caution">
    <text evidence="3">The sequence shown here is derived from an EMBL/GenBank/DDBJ whole genome shotgun (WGS) entry which is preliminary data.</text>
</comment>
<proteinExistence type="predicted"/>
<dbReference type="InterPro" id="IPR041962">
    <property type="entry name" value="BsuBI/PstI_N_sf"/>
</dbReference>
<evidence type="ECO:0000259" key="1">
    <source>
        <dbReference type="Pfam" id="PF06616"/>
    </source>
</evidence>
<gene>
    <name evidence="3" type="ORF">SAMN05216402_3229</name>
</gene>
<dbReference type="InterPro" id="IPR009528">
    <property type="entry name" value="Restrct_endonuc_II_BsuBI_C"/>
</dbReference>
<sequence>MKNEKIYNKANPELAQLVSDALVILSSLGVPSVGLSARRKQKMAKAFLAVAGMRPGFSWSHVKSIEDGHRLISRQIIRYMNKYLDENISEGSYDDIRRADLILPVEAGVVLKSAKNPDADTNDGTRPYGLSMLVAEQLRRFGTPEWDTSIELFHGDHKTLTQQLKRERELARISVKIKGDIELHFSPGPHNVLQKRVIEEFLPLFGFGAELLYVGDTSSKYLHIDEAGLRALSFSEIARDKLPDVVAYSPSKNWLFLIEAVHSANPITELRLLTLRKMVAECAADTVFVTAFPDRATFRTHVKDIAWETEVWIADTPTHLIHFNGDKFLGPYPGTD</sequence>
<dbReference type="Proteomes" id="UP000183471">
    <property type="component" value="Unassembled WGS sequence"/>
</dbReference>